<evidence type="ECO:0000256" key="1">
    <source>
        <dbReference type="ARBA" id="ARBA00022512"/>
    </source>
</evidence>
<dbReference type="Proteomes" id="UP000078520">
    <property type="component" value="Unassembled WGS sequence"/>
</dbReference>
<evidence type="ECO:0000256" key="3">
    <source>
        <dbReference type="ARBA" id="ARBA00022729"/>
    </source>
</evidence>
<feature type="transmembrane region" description="Helical" evidence="6">
    <location>
        <begin position="1116"/>
        <end position="1136"/>
    </location>
</feature>
<feature type="chain" id="PRO_5009822755" description="Peptidase M60 domain-containing protein" evidence="7">
    <location>
        <begin position="27"/>
        <end position="1140"/>
    </location>
</feature>
<name>A0A179CLV4_9LACO</name>
<dbReference type="OrthoDB" id="2392728at2"/>
<dbReference type="PROSITE" id="PS51723">
    <property type="entry name" value="PEPTIDASE_M60"/>
    <property type="match status" value="1"/>
</dbReference>
<evidence type="ECO:0000313" key="10">
    <source>
        <dbReference type="Proteomes" id="UP000078520"/>
    </source>
</evidence>
<keyword evidence="4" id="KW-0572">Peptidoglycan-anchor</keyword>
<dbReference type="RefSeq" id="WP_064208005.1">
    <property type="nucleotide sequence ID" value="NZ_LVKC01000002.1"/>
</dbReference>
<feature type="compositionally biased region" description="Polar residues" evidence="5">
    <location>
        <begin position="939"/>
        <end position="957"/>
    </location>
</feature>
<feature type="compositionally biased region" description="Polar residues" evidence="5">
    <location>
        <begin position="1039"/>
        <end position="1050"/>
    </location>
</feature>
<keyword evidence="3 7" id="KW-0732">Signal</keyword>
<feature type="compositionally biased region" description="Low complexity" evidence="5">
    <location>
        <begin position="627"/>
        <end position="836"/>
    </location>
</feature>
<evidence type="ECO:0000256" key="6">
    <source>
        <dbReference type="SAM" id="Phobius"/>
    </source>
</evidence>
<keyword evidence="6" id="KW-1133">Transmembrane helix</keyword>
<dbReference type="InterPro" id="IPR031161">
    <property type="entry name" value="Peptidase_M60_dom"/>
</dbReference>
<feature type="compositionally biased region" description="Low complexity" evidence="5">
    <location>
        <begin position="848"/>
        <end position="893"/>
    </location>
</feature>
<dbReference type="Pfam" id="PF00746">
    <property type="entry name" value="Gram_pos_anchor"/>
    <property type="match status" value="1"/>
</dbReference>
<evidence type="ECO:0000259" key="8">
    <source>
        <dbReference type="PROSITE" id="PS51723"/>
    </source>
</evidence>
<sequence length="1140" mass="122879">MKKKFKLILIGLISLFALTIPGKINAASDDYAPSSNSVTETQDVYTLPPQPVGEAPKGSGQDRQALGYIMKPGSTITLTNNSNLTLTVQLLNNNSAATINKKIPAHSTITITAPNPAVPQTSSNGKKIDDNANDVDLVPFILTPRTNDTSAKVSCNVEIQGPHSKLPVFSYTNDNQSTFMNEWKQSGSYALVEGKDFQIMLPADGQSYVENMDKAPMGMNSQGQPNPVPEGQKYVCHNLMDVLHFYDDVLYPTYDKIAGLSTDAKEPYNRLVPGKYFYTADIKGAGGANYGNARTEVSSAVDTNWLQPSWELFHETGHGYQTRELGGKEADQHVGEVSNNVWGNYMYYYILFNGNTKLADQYSWNYEGMGWSNKEKMETQIHDILVNDNWSWNQTVPNFGGKGKHAGLILLQNMVEKMTYAGWTNVVEMDRQQVYEATQNKETDLNSKLMNIWDLITKAASNQGYDYTTIMTEIGKTPEFPLSQAARQKQDKVVNFLWYLMPKASYSEVYSVVQELAKADPNLVYDSNFTLVTPDQTKALNLNGKLNLTIYDLPSSWAGKTINIMNGNQVYGTLTIGSDGKCSLNNVPLGTYTLSGLPDNNHTLTNYYVTVTDDPAYMNSTDVILNSESSSSSHSSSSGKSSSNSSSKKVASSSKKSSSLKSSSKKIASSSKKSSSLNSSSKKVASSSKQSSSLKSSSKKVASSSKKSSSLKSSSKKVASSSKKLSSLNSSSKKSSSLNSSSKKVVSSSKKSLSLNSSSKKTVSSSKESSSLNSSSKKAVSSSKESSSLNSSSKKVVSSSKKSSSLKSSSKKIASSSKESTSLKSSSAIKSSNTKSTTGRSHRVVIRSVKSSNAVKGSSSAKSSSIVSQSSSLNSSSKKAISSSKQSSSPIKHSSMKIVSNSQLSSIAKRSSVNAAKTSISKENSEEVSEEPLVKSSEVDLSSVQNGKNDEQINGNNDSKETTVISSKVINVSSNKNIPVTVNSTKEVPVPVKNGSSISSSIKNESIPVTSMTSTTVIYSKVIGVPVKSELLVSHKENQNPGNGTPTYHSHSAEDSARKATGQSEENSQVIKKQQNLMDIKTTAKSMEQSSSSSKKYAPSFTNKRSEKQLPQTGEAVSLFEVVIGIMTIALGYNLLKKFK</sequence>
<evidence type="ECO:0000256" key="4">
    <source>
        <dbReference type="ARBA" id="ARBA00023088"/>
    </source>
</evidence>
<keyword evidence="2" id="KW-0964">Secreted</keyword>
<keyword evidence="1" id="KW-0134">Cell wall</keyword>
<keyword evidence="6" id="KW-0472">Membrane</keyword>
<feature type="region of interest" description="Disordered" evidence="5">
    <location>
        <begin position="626"/>
        <end position="960"/>
    </location>
</feature>
<proteinExistence type="predicted"/>
<feature type="signal peptide" evidence="7">
    <location>
        <begin position="1"/>
        <end position="26"/>
    </location>
</feature>
<evidence type="ECO:0000256" key="2">
    <source>
        <dbReference type="ARBA" id="ARBA00022525"/>
    </source>
</evidence>
<feature type="compositionally biased region" description="Polar residues" evidence="5">
    <location>
        <begin position="1061"/>
        <end position="1089"/>
    </location>
</feature>
<evidence type="ECO:0000256" key="7">
    <source>
        <dbReference type="SAM" id="SignalP"/>
    </source>
</evidence>
<dbReference type="Gene3D" id="3.40.390.80">
    <property type="entry name" value="Peptidase M60, enhancin-like domain 2"/>
    <property type="match status" value="1"/>
</dbReference>
<accession>A0A179CLV4</accession>
<dbReference type="SMART" id="SM01276">
    <property type="entry name" value="M60-like"/>
    <property type="match status" value="1"/>
</dbReference>
<dbReference type="AlphaFoldDB" id="A0A179CLV4"/>
<organism evidence="9 10">
    <name type="scientific">Ligilactobacillus aviarius</name>
    <dbReference type="NCBI Taxonomy" id="1606"/>
    <lineage>
        <taxon>Bacteria</taxon>
        <taxon>Bacillati</taxon>
        <taxon>Bacillota</taxon>
        <taxon>Bacilli</taxon>
        <taxon>Lactobacillales</taxon>
        <taxon>Lactobacillaceae</taxon>
        <taxon>Ligilactobacillus</taxon>
    </lineage>
</organism>
<evidence type="ECO:0000256" key="5">
    <source>
        <dbReference type="SAM" id="MobiDB-lite"/>
    </source>
</evidence>
<feature type="domain" description="Peptidase M60" evidence="8">
    <location>
        <begin position="61"/>
        <end position="419"/>
    </location>
</feature>
<feature type="region of interest" description="Disordered" evidence="5">
    <location>
        <begin position="1036"/>
        <end position="1110"/>
    </location>
</feature>
<comment type="caution">
    <text evidence="9">The sequence shown here is derived from an EMBL/GenBank/DDBJ whole genome shotgun (WGS) entry which is preliminary data.</text>
</comment>
<evidence type="ECO:0000313" key="9">
    <source>
        <dbReference type="EMBL" id="OAQ06489.1"/>
    </source>
</evidence>
<reference evidence="10" key="1">
    <citation type="submission" date="2016-03" db="EMBL/GenBank/DDBJ databases">
        <authorList>
            <person name="Johnson T.J."/>
            <person name="Youmans B."/>
            <person name="Case K."/>
            <person name="Noll S."/>
        </authorList>
    </citation>
    <scope>NUCLEOTIDE SEQUENCE [LARGE SCALE GENOMIC DNA]</scope>
    <source>
        <strain evidence="10">UMNLAv8</strain>
    </source>
</reference>
<protein>
    <recommendedName>
        <fullName evidence="8">Peptidase M60 domain-containing protein</fullName>
    </recommendedName>
</protein>
<keyword evidence="6" id="KW-0812">Transmembrane</keyword>
<dbReference type="EMBL" id="LVKI01000058">
    <property type="protein sequence ID" value="OAQ06489.1"/>
    <property type="molecule type" value="Genomic_DNA"/>
</dbReference>
<feature type="compositionally biased region" description="Polar residues" evidence="5">
    <location>
        <begin position="897"/>
        <end position="922"/>
    </location>
</feature>
<dbReference type="InterPro" id="IPR019931">
    <property type="entry name" value="LPXTG_anchor"/>
</dbReference>
<gene>
    <name evidence="9" type="ORF">A3O14_01035</name>
</gene>